<reference evidence="3" key="1">
    <citation type="submission" date="2021-02" db="EMBL/GenBank/DDBJ databases">
        <authorList>
            <person name="Dougan E. K."/>
            <person name="Rhodes N."/>
            <person name="Thang M."/>
            <person name="Chan C."/>
        </authorList>
    </citation>
    <scope>NUCLEOTIDE SEQUENCE</scope>
</reference>
<feature type="coiled-coil region" evidence="1">
    <location>
        <begin position="175"/>
        <end position="202"/>
    </location>
</feature>
<organism evidence="3 4">
    <name type="scientific">Symbiodinium necroappetens</name>
    <dbReference type="NCBI Taxonomy" id="1628268"/>
    <lineage>
        <taxon>Eukaryota</taxon>
        <taxon>Sar</taxon>
        <taxon>Alveolata</taxon>
        <taxon>Dinophyceae</taxon>
        <taxon>Suessiales</taxon>
        <taxon>Symbiodiniaceae</taxon>
        <taxon>Symbiodinium</taxon>
    </lineage>
</organism>
<feature type="region of interest" description="Disordered" evidence="2">
    <location>
        <begin position="1028"/>
        <end position="1047"/>
    </location>
</feature>
<feature type="compositionally biased region" description="Basic and acidic residues" evidence="2">
    <location>
        <begin position="653"/>
        <end position="733"/>
    </location>
</feature>
<accession>A0A812PHT6</accession>
<feature type="compositionally biased region" description="Polar residues" evidence="2">
    <location>
        <begin position="1028"/>
        <end position="1040"/>
    </location>
</feature>
<feature type="compositionally biased region" description="Polar residues" evidence="2">
    <location>
        <begin position="433"/>
        <end position="447"/>
    </location>
</feature>
<dbReference type="Proteomes" id="UP000601435">
    <property type="component" value="Unassembled WGS sequence"/>
</dbReference>
<feature type="region of interest" description="Disordered" evidence="2">
    <location>
        <begin position="425"/>
        <end position="463"/>
    </location>
</feature>
<keyword evidence="4" id="KW-1185">Reference proteome</keyword>
<dbReference type="EMBL" id="CAJNJA010015297">
    <property type="protein sequence ID" value="CAE7359426.1"/>
    <property type="molecule type" value="Genomic_DNA"/>
</dbReference>
<feature type="region of interest" description="Disordered" evidence="2">
    <location>
        <begin position="499"/>
        <end position="749"/>
    </location>
</feature>
<sequence length="1098" mass="118759">MKDYCCHPFWAAVDAQMPDDLVQVLKDYTDKAFRFCHLVEYVFASRNILPALEQTYPTPEMLRHWSQELVPSLKPYVDSKELLQECEGVFATAAAEDLQKQTMSCFEEVGKITSKVHATVLTNVEVLVSSMSPALAFESQAKLTLPQTGDWSHVLTRFFEVGKACSNCTKKNLTLMEHVAILQSLQDLRDAMEEEKKSKCEKLKATQLVSEEAFVWVDRAVGLMAIKVNSLCNDHAGCLDTAIRAASGLALKIPEFKQEGHYRETIGKLSQKMASDAKKLSLMASEFRSASLSLPPCAERDGYLQKAKIAAGVSQLLTTHVTLFACVTMLRNPALNTKSEAAKKAAKQLENLVFTLLSQDLRATPPCDALADTALVNLWDEARDAVKAVTNKFGVDVEKLWQETVGIRSSLPPLRDSDLESLRREPAMATGASDATPTANQSDQQGQAAPEAKNQAPSEAGTAEQVVDVVETANSIATPAEAGTATARATEGISAAVPAEKEDLNAEAAPAAAPAEKEDLNTEAAPAAAPAEKEALKAEAAPAAAPAGNEDFKAEAAPAAAPAGNEDFKAEAAEQDERGAVATDKNEGGDSDSDVLVQMDPAAAARKDTNAANANPEPESNPERKRKVDTTQGSMAPDQKFGGKKPKTTPTEAKPELEKESKSEDKKTEKKEKKEKKQDKKDKGDKEGKREKKDKSKDKSKEKSEKKEDKKQEKKADKNDKISKKEKKEKVDRPVASNSAASSSGRRPAEATLGLAAKFARGPLDESIGFAQLFGITKKNPIERKPIEEPKEDNDDKSEAGASEMDAVSDVGADEPAQPVCIFRNILDMASAEAECVVHKKKCPIPTVDILVVGTSCKDMSRINNAAPKSAVLRMEASKGGSAQTFQGLLGLLDTRPPAIVLFENVDTIDDNKDGGESNLDIFKAETSSRGYDAQVVMTDAYEFGLSATCATDMWLPADDPAVLRELETREEKRASERVLMQDLAGNAMALPVVLAMLQCAFGALSWRATGSVAQDLQAALVAMEELTNQKPEPANQTSARRGPPPDEDYARRCGGFVIASAEWNSLGWTTRSSLRAMLLCRSLQGRRFATRLPQLPE</sequence>
<feature type="compositionally biased region" description="Low complexity" evidence="2">
    <location>
        <begin position="538"/>
        <end position="547"/>
    </location>
</feature>
<comment type="caution">
    <text evidence="3">The sequence shown here is derived from an EMBL/GenBank/DDBJ whole genome shotgun (WGS) entry which is preliminary data.</text>
</comment>
<dbReference type="SUPFAM" id="SSF53335">
    <property type="entry name" value="S-adenosyl-L-methionine-dependent methyltransferases"/>
    <property type="match status" value="1"/>
</dbReference>
<name>A0A812PHT6_9DINO</name>
<evidence type="ECO:0000256" key="2">
    <source>
        <dbReference type="SAM" id="MobiDB-lite"/>
    </source>
</evidence>
<evidence type="ECO:0000313" key="4">
    <source>
        <dbReference type="Proteomes" id="UP000601435"/>
    </source>
</evidence>
<proteinExistence type="predicted"/>
<keyword evidence="1" id="KW-0175">Coiled coil</keyword>
<dbReference type="InterPro" id="IPR029063">
    <property type="entry name" value="SAM-dependent_MTases_sf"/>
</dbReference>
<dbReference type="AlphaFoldDB" id="A0A812PHT6"/>
<feature type="compositionally biased region" description="Basic and acidic residues" evidence="2">
    <location>
        <begin position="566"/>
        <end position="588"/>
    </location>
</feature>
<protein>
    <submittedName>
        <fullName evidence="3">Uncharacterized protein</fullName>
    </submittedName>
</protein>
<dbReference type="Gene3D" id="3.40.50.150">
    <property type="entry name" value="Vaccinia Virus protein VP39"/>
    <property type="match status" value="1"/>
</dbReference>
<feature type="region of interest" description="Disordered" evidence="2">
    <location>
        <begin position="781"/>
        <end position="807"/>
    </location>
</feature>
<evidence type="ECO:0000313" key="3">
    <source>
        <dbReference type="EMBL" id="CAE7359426.1"/>
    </source>
</evidence>
<gene>
    <name evidence="3" type="ORF">SNEC2469_LOCUS9456</name>
</gene>
<dbReference type="OrthoDB" id="433423at2759"/>
<evidence type="ECO:0000256" key="1">
    <source>
        <dbReference type="SAM" id="Coils"/>
    </source>
</evidence>